<dbReference type="STRING" id="329726.AM1_2899"/>
<name>B0CBB3_ACAM1</name>
<organism evidence="1 2">
    <name type="scientific">Acaryochloris marina (strain MBIC 11017)</name>
    <dbReference type="NCBI Taxonomy" id="329726"/>
    <lineage>
        <taxon>Bacteria</taxon>
        <taxon>Bacillati</taxon>
        <taxon>Cyanobacteriota</taxon>
        <taxon>Cyanophyceae</taxon>
        <taxon>Acaryochloridales</taxon>
        <taxon>Acaryochloridaceae</taxon>
        <taxon>Acaryochloris</taxon>
    </lineage>
</organism>
<dbReference type="Proteomes" id="UP000000268">
    <property type="component" value="Chromosome"/>
</dbReference>
<evidence type="ECO:0000313" key="2">
    <source>
        <dbReference type="Proteomes" id="UP000000268"/>
    </source>
</evidence>
<evidence type="ECO:0000313" key="1">
    <source>
        <dbReference type="EMBL" id="ABW27898.1"/>
    </source>
</evidence>
<keyword evidence="2" id="KW-1185">Reference proteome</keyword>
<dbReference type="AlphaFoldDB" id="B0CBB3"/>
<protein>
    <recommendedName>
        <fullName evidence="3">PD-(D/E)XK endonuclease-like domain-containing protein</fullName>
    </recommendedName>
</protein>
<dbReference type="RefSeq" id="WP_012163334.1">
    <property type="nucleotide sequence ID" value="NC_009925.1"/>
</dbReference>
<proteinExistence type="predicted"/>
<dbReference type="Gene3D" id="3.90.320.10">
    <property type="match status" value="1"/>
</dbReference>
<dbReference type="InterPro" id="IPR011604">
    <property type="entry name" value="PDDEXK-like_dom_sf"/>
</dbReference>
<sequence>MKLTNKLNLPMPLYRAVEWQNAHHSVGKADLSCTQLIDAPLIAWLRRQYSDQLEEDVSERLWPLYGTLMHSILEEFAAEGEHVETEAIAEVDGFRVSGHIDLVVTADGLLQDYKFTSSWTVKSAKAEGKVEWDRQLNVYRFLLENAVEGSGIPHLPNIQKLQIVALLRDWGPRHERDGLKPVEVIEVPLWSEIEVWDYMRSRIQLHTSAQGDTPPPMCSPEERWATPTTYAVMKKGRKSALKVCDSETAAQDWMTTHQKGEWIEQRLGQNKRCESYCGFGKQGFCPYQAAS</sequence>
<gene>
    <name evidence="1" type="ordered locus">AM1_2899</name>
</gene>
<dbReference type="EMBL" id="CP000828">
    <property type="protein sequence ID" value="ABW27898.1"/>
    <property type="molecule type" value="Genomic_DNA"/>
</dbReference>
<dbReference type="eggNOG" id="ENOG5032RHI">
    <property type="taxonomic scope" value="Bacteria"/>
</dbReference>
<evidence type="ECO:0008006" key="3">
    <source>
        <dbReference type="Google" id="ProtNLM"/>
    </source>
</evidence>
<dbReference type="HOGENOM" id="CLU_952974_0_0_3"/>
<dbReference type="KEGG" id="amr:AM1_2899"/>
<reference evidence="1 2" key="1">
    <citation type="journal article" date="2008" name="Proc. Natl. Acad. Sci. U.S.A.">
        <title>Niche adaptation and genome expansion in the chlorophyll d-producing cyanobacterium Acaryochloris marina.</title>
        <authorList>
            <person name="Swingley W.D."/>
            <person name="Chen M."/>
            <person name="Cheung P.C."/>
            <person name="Conrad A.L."/>
            <person name="Dejesa L.C."/>
            <person name="Hao J."/>
            <person name="Honchak B.M."/>
            <person name="Karbach L.E."/>
            <person name="Kurdoglu A."/>
            <person name="Lahiri S."/>
            <person name="Mastrian S.D."/>
            <person name="Miyashita H."/>
            <person name="Page L."/>
            <person name="Ramakrishna P."/>
            <person name="Satoh S."/>
            <person name="Sattley W.M."/>
            <person name="Shimada Y."/>
            <person name="Taylor H.L."/>
            <person name="Tomo T."/>
            <person name="Tsuchiya T."/>
            <person name="Wang Z.T."/>
            <person name="Raymond J."/>
            <person name="Mimuro M."/>
            <person name="Blankenship R.E."/>
            <person name="Touchman J.W."/>
        </authorList>
    </citation>
    <scope>NUCLEOTIDE SEQUENCE [LARGE SCALE GENOMIC DNA]</scope>
    <source>
        <strain evidence="2">MBIC 11017</strain>
    </source>
</reference>
<accession>B0CBB3</accession>